<reference evidence="9" key="1">
    <citation type="journal article" date="2017" name="Nature">
        <title>The genome of Chenopodium quinoa.</title>
        <authorList>
            <person name="Jarvis D.E."/>
            <person name="Ho Y.S."/>
            <person name="Lightfoot D.J."/>
            <person name="Schmoeckel S.M."/>
            <person name="Li B."/>
            <person name="Borm T.J.A."/>
            <person name="Ohyanagi H."/>
            <person name="Mineta K."/>
            <person name="Michell C.T."/>
            <person name="Saber N."/>
            <person name="Kharbatia N.M."/>
            <person name="Rupper R.R."/>
            <person name="Sharp A.R."/>
            <person name="Dally N."/>
            <person name="Boughton B.A."/>
            <person name="Woo Y.H."/>
            <person name="Gao G."/>
            <person name="Schijlen E.G.W.M."/>
            <person name="Guo X."/>
            <person name="Momin A.A."/>
            <person name="Negrao S."/>
            <person name="Al-Babili S."/>
            <person name="Gehring C."/>
            <person name="Roessner U."/>
            <person name="Jung C."/>
            <person name="Murphy K."/>
            <person name="Arold S.T."/>
            <person name="Gojobori T."/>
            <person name="van der Linden C.G."/>
            <person name="van Loo E.N."/>
            <person name="Jellen E.N."/>
            <person name="Maughan P.J."/>
            <person name="Tester M."/>
        </authorList>
    </citation>
    <scope>NUCLEOTIDE SEQUENCE [LARGE SCALE GENOMIC DNA]</scope>
    <source>
        <strain evidence="9">cv. PI 614886</strain>
    </source>
</reference>
<dbReference type="GO" id="GO:0005886">
    <property type="term" value="C:plasma membrane"/>
    <property type="evidence" value="ECO:0007669"/>
    <property type="project" value="TreeGrafter"/>
</dbReference>
<proteinExistence type="predicted"/>
<dbReference type="Proteomes" id="UP000596660">
    <property type="component" value="Unplaced"/>
</dbReference>
<evidence type="ECO:0000256" key="2">
    <source>
        <dbReference type="ARBA" id="ARBA00022692"/>
    </source>
</evidence>
<evidence type="ECO:0000256" key="5">
    <source>
        <dbReference type="ARBA" id="ARBA00023043"/>
    </source>
</evidence>
<feature type="transmembrane region" description="Helical" evidence="7">
    <location>
        <begin position="325"/>
        <end position="343"/>
    </location>
</feature>
<feature type="transmembrane region" description="Helical" evidence="7">
    <location>
        <begin position="221"/>
        <end position="239"/>
    </location>
</feature>
<keyword evidence="6 7" id="KW-0472">Membrane</keyword>
<evidence type="ECO:0000259" key="8">
    <source>
        <dbReference type="Pfam" id="PF13962"/>
    </source>
</evidence>
<evidence type="ECO:0000313" key="10">
    <source>
        <dbReference type="Proteomes" id="UP000596660"/>
    </source>
</evidence>
<feature type="transmembrane region" description="Helical" evidence="7">
    <location>
        <begin position="297"/>
        <end position="319"/>
    </location>
</feature>
<dbReference type="InterPro" id="IPR026961">
    <property type="entry name" value="PGG_dom"/>
</dbReference>
<dbReference type="Gene3D" id="1.25.40.20">
    <property type="entry name" value="Ankyrin repeat-containing domain"/>
    <property type="match status" value="1"/>
</dbReference>
<comment type="subcellular location">
    <subcellularLocation>
        <location evidence="1">Membrane</location>
        <topology evidence="1">Multi-pass membrane protein</topology>
    </subcellularLocation>
</comment>
<keyword evidence="3" id="KW-0677">Repeat</keyword>
<dbReference type="SMART" id="SM00248">
    <property type="entry name" value="ANK"/>
    <property type="match status" value="3"/>
</dbReference>
<reference evidence="9" key="2">
    <citation type="submission" date="2021-03" db="UniProtKB">
        <authorList>
            <consortium name="EnsemblPlants"/>
        </authorList>
    </citation>
    <scope>IDENTIFICATION</scope>
</reference>
<accession>A0A803LYD4</accession>
<dbReference type="Pfam" id="PF13962">
    <property type="entry name" value="PGG"/>
    <property type="match status" value="1"/>
</dbReference>
<feature type="domain" description="PGG" evidence="8">
    <location>
        <begin position="214"/>
        <end position="319"/>
    </location>
</feature>
<evidence type="ECO:0000256" key="6">
    <source>
        <dbReference type="ARBA" id="ARBA00023136"/>
    </source>
</evidence>
<evidence type="ECO:0000256" key="3">
    <source>
        <dbReference type="ARBA" id="ARBA00022737"/>
    </source>
</evidence>
<keyword evidence="4 7" id="KW-1133">Transmembrane helix</keyword>
<dbReference type="PANTHER" id="PTHR24186:SF46">
    <property type="entry name" value="PROTEIN ACCELERATED CELL DEATH 6-LIKE"/>
    <property type="match status" value="1"/>
</dbReference>
<keyword evidence="5" id="KW-0040">ANK repeat</keyword>
<organism evidence="9 10">
    <name type="scientific">Chenopodium quinoa</name>
    <name type="common">Quinoa</name>
    <dbReference type="NCBI Taxonomy" id="63459"/>
    <lineage>
        <taxon>Eukaryota</taxon>
        <taxon>Viridiplantae</taxon>
        <taxon>Streptophyta</taxon>
        <taxon>Embryophyta</taxon>
        <taxon>Tracheophyta</taxon>
        <taxon>Spermatophyta</taxon>
        <taxon>Magnoliopsida</taxon>
        <taxon>eudicotyledons</taxon>
        <taxon>Gunneridae</taxon>
        <taxon>Pentapetalae</taxon>
        <taxon>Caryophyllales</taxon>
        <taxon>Chenopodiaceae</taxon>
        <taxon>Chenopodioideae</taxon>
        <taxon>Atripliceae</taxon>
        <taxon>Chenopodium</taxon>
    </lineage>
</organism>
<dbReference type="SUPFAM" id="SSF48403">
    <property type="entry name" value="Ankyrin repeat"/>
    <property type="match status" value="1"/>
</dbReference>
<dbReference type="InterPro" id="IPR002110">
    <property type="entry name" value="Ankyrin_rpt"/>
</dbReference>
<evidence type="ECO:0000313" key="9">
    <source>
        <dbReference type="EnsemblPlants" id="AUR62020485-RA:cds"/>
    </source>
</evidence>
<evidence type="ECO:0000256" key="4">
    <source>
        <dbReference type="ARBA" id="ARBA00022989"/>
    </source>
</evidence>
<feature type="transmembrane region" description="Helical" evidence="7">
    <location>
        <begin position="259"/>
        <end position="285"/>
    </location>
</feature>
<keyword evidence="10" id="KW-1185">Reference proteome</keyword>
<dbReference type="Gramene" id="AUR62020485-RA">
    <property type="protein sequence ID" value="AUR62020485-RA:cds"/>
    <property type="gene ID" value="AUR62020485"/>
</dbReference>
<protein>
    <recommendedName>
        <fullName evidence="8">PGG domain-containing protein</fullName>
    </recommendedName>
</protein>
<dbReference type="InterPro" id="IPR036770">
    <property type="entry name" value="Ankyrin_rpt-contain_sf"/>
</dbReference>
<sequence>MPEDANTVIVFLTIARNKYGDNPLHNLAAYAPCEENTKNIAELLIDIYKNEISSFSKANLSQDLLQCPWLVKNNYGDTPLSLAIAHKNEDLAKYFLSVDENVVIECDRNVLFLAIEKECHTVAEVIFKLIDNKGWTQLLTNDQHLNVLHLAPLCPETLLSSDKIIYDIKDDEDISAIDLLAQECDNNQAWDRMCKRIGLDPRIKTTYFQSKTNLLDVRNSLFVVAALLATITFTAGFTLPGGFNQDTGDALLATKAAFLVFLISDTLALFFSMLVLICLIWSMVYDSSKSLFLIDRSMVLLRLALNSTLLAFMTGVYIVIAPKTLWAAILIIVIMSFLIGISINKTLLYNVLEYLDKLIPSPTKKPKDQIRVVELDSDPLSSTE</sequence>
<dbReference type="EnsemblPlants" id="AUR62020485-RA">
    <property type="protein sequence ID" value="AUR62020485-RA:cds"/>
    <property type="gene ID" value="AUR62020485"/>
</dbReference>
<dbReference type="AlphaFoldDB" id="A0A803LYD4"/>
<keyword evidence="2 7" id="KW-0812">Transmembrane</keyword>
<dbReference type="PANTHER" id="PTHR24186">
    <property type="entry name" value="PROTEIN PHOSPHATASE 1 REGULATORY SUBUNIT"/>
    <property type="match status" value="1"/>
</dbReference>
<evidence type="ECO:0000256" key="7">
    <source>
        <dbReference type="SAM" id="Phobius"/>
    </source>
</evidence>
<name>A0A803LYD4_CHEQI</name>
<evidence type="ECO:0000256" key="1">
    <source>
        <dbReference type="ARBA" id="ARBA00004141"/>
    </source>
</evidence>